<dbReference type="InterPro" id="IPR052165">
    <property type="entry name" value="Membrane_assoc_protease"/>
</dbReference>
<keyword evidence="1" id="KW-0472">Membrane</keyword>
<evidence type="ECO:0000256" key="1">
    <source>
        <dbReference type="SAM" id="Phobius"/>
    </source>
</evidence>
<name>A0ABX1R5D0_9ALTE</name>
<comment type="caution">
    <text evidence="2">The sequence shown here is derived from an EMBL/GenBank/DDBJ whole genome shotgun (WGS) entry which is preliminary data.</text>
</comment>
<evidence type="ECO:0000313" key="2">
    <source>
        <dbReference type="EMBL" id="NMH60711.1"/>
    </source>
</evidence>
<protein>
    <recommendedName>
        <fullName evidence="4">NfeD family protein</fullName>
    </recommendedName>
</protein>
<dbReference type="PANTHER" id="PTHR33507">
    <property type="entry name" value="INNER MEMBRANE PROTEIN YBBJ"/>
    <property type="match status" value="1"/>
</dbReference>
<organism evidence="2 3">
    <name type="scientific">Alteromonas ponticola</name>
    <dbReference type="NCBI Taxonomy" id="2720613"/>
    <lineage>
        <taxon>Bacteria</taxon>
        <taxon>Pseudomonadati</taxon>
        <taxon>Pseudomonadota</taxon>
        <taxon>Gammaproteobacteria</taxon>
        <taxon>Alteromonadales</taxon>
        <taxon>Alteromonadaceae</taxon>
        <taxon>Alteromonas/Salinimonas group</taxon>
        <taxon>Alteromonas</taxon>
    </lineage>
</organism>
<dbReference type="Proteomes" id="UP000709336">
    <property type="component" value="Unassembled WGS sequence"/>
</dbReference>
<feature type="transmembrane region" description="Helical" evidence="1">
    <location>
        <begin position="57"/>
        <end position="76"/>
    </location>
</feature>
<keyword evidence="1" id="KW-0812">Transmembrane</keyword>
<gene>
    <name evidence="2" type="ORF">HCJ96_11805</name>
</gene>
<accession>A0ABX1R5D0</accession>
<dbReference type="RefSeq" id="WP_169211274.1">
    <property type="nucleotide sequence ID" value="NZ_JAATNW010000006.1"/>
</dbReference>
<keyword evidence="1" id="KW-1133">Transmembrane helix</keyword>
<evidence type="ECO:0008006" key="4">
    <source>
        <dbReference type="Google" id="ProtNLM"/>
    </source>
</evidence>
<dbReference type="EMBL" id="JAATNW010000006">
    <property type="protein sequence ID" value="NMH60711.1"/>
    <property type="molecule type" value="Genomic_DNA"/>
</dbReference>
<proteinExistence type="predicted"/>
<evidence type="ECO:0000313" key="3">
    <source>
        <dbReference type="Proteomes" id="UP000709336"/>
    </source>
</evidence>
<feature type="transmembrane region" description="Helical" evidence="1">
    <location>
        <begin position="12"/>
        <end position="45"/>
    </location>
</feature>
<reference evidence="2 3" key="1">
    <citation type="submission" date="2020-03" db="EMBL/GenBank/DDBJ databases">
        <title>Alteromonas ponticola sp. nov., isolated from seawater.</title>
        <authorList>
            <person name="Yoon J.-H."/>
            <person name="Kim Y.-O."/>
        </authorList>
    </citation>
    <scope>NUCLEOTIDE SEQUENCE [LARGE SCALE GENOMIC DNA]</scope>
    <source>
        <strain evidence="2 3">MYP5</strain>
    </source>
</reference>
<sequence length="152" mass="16481">MFGELPESAAALAIGLGLALILVDVLILGAGTIILTVAGVSLLVMAGLLYAEVIQTWDIALLTFAVILAVLSFVLWKPLKNFTKNTSKKKAKTDYHGIKFDLPADLHKDSYLDYRYSGITWKLYSDSDIAAGSKVKVIDVSVGKWHVKAVTE</sequence>
<keyword evidence="3" id="KW-1185">Reference proteome</keyword>